<dbReference type="Pfam" id="PF00375">
    <property type="entry name" value="SDF"/>
    <property type="match status" value="1"/>
</dbReference>
<dbReference type="InterPro" id="IPR036458">
    <property type="entry name" value="Na:dicarbo_symporter_sf"/>
</dbReference>
<gene>
    <name evidence="8" type="ordered locus">Fbal_0679</name>
</gene>
<feature type="transmembrane region" description="Helical" evidence="7">
    <location>
        <begin position="86"/>
        <end position="107"/>
    </location>
</feature>
<organism evidence="8 9">
    <name type="scientific">Ferrimonas balearica (strain DSM 9799 / CCM 4581 / KCTC 23876 / PAT)</name>
    <dbReference type="NCBI Taxonomy" id="550540"/>
    <lineage>
        <taxon>Bacteria</taxon>
        <taxon>Pseudomonadati</taxon>
        <taxon>Pseudomonadota</taxon>
        <taxon>Gammaproteobacteria</taxon>
        <taxon>Alteromonadales</taxon>
        <taxon>Ferrimonadaceae</taxon>
        <taxon>Ferrimonas</taxon>
    </lineage>
</organism>
<feature type="transmembrane region" description="Helical" evidence="7">
    <location>
        <begin position="300"/>
        <end position="321"/>
    </location>
</feature>
<keyword evidence="5 7" id="KW-1133">Transmembrane helix</keyword>
<dbReference type="EMBL" id="CP002209">
    <property type="protein sequence ID" value="ADN74891.1"/>
    <property type="molecule type" value="Genomic_DNA"/>
</dbReference>
<sequence>MQSNSLSKKIFMGLFSGLAIGVVIQAFLSDIPFFNDTLVGLASMAGTMFVNLIMMLVVPLVFVSIISGITELPNANSLGRLGGKTFGLYLVNTLIAISVALGVALLLQPGQGADLPHVGERAITATELPSISGLIVDIIPRNPIEAFATGNMLQIIFMALLLGFVIKLLGKEMEGVAEGFRKANTIMMTLITLVMKLAPYGVFGLMLNLGATLESDTFLSVAGYIGLIVSLLVVWLFVVYPMAVGALTNISAAEFRRKTREQVMFSLSCASSNATIPVTMRTLTEKLGVSKATAGFGVPLGATMNMSGVSIYITIAAVFLANAYDVPLGMEQLPALVASVFLLSVGAGGVPGGGAVMIGVLIHQMGLPAETAFALVIAVDRIIDMFVTSANVVGDAAVVTIVDKSEGEWLEAEARQPIS</sequence>
<dbReference type="PRINTS" id="PR00173">
    <property type="entry name" value="EDTRNSPORT"/>
</dbReference>
<dbReference type="STRING" id="550540.Fbal_0679"/>
<evidence type="ECO:0000256" key="2">
    <source>
        <dbReference type="ARBA" id="ARBA00022448"/>
    </source>
</evidence>
<feature type="transmembrane region" description="Helical" evidence="7">
    <location>
        <begin position="221"/>
        <end position="243"/>
    </location>
</feature>
<keyword evidence="9" id="KW-1185">Reference proteome</keyword>
<keyword evidence="2" id="KW-0813">Transport</keyword>
<dbReference type="InterPro" id="IPR001991">
    <property type="entry name" value="Na-dicarboxylate_symporter"/>
</dbReference>
<dbReference type="Proteomes" id="UP000006683">
    <property type="component" value="Chromosome"/>
</dbReference>
<feature type="transmembrane region" description="Helical" evidence="7">
    <location>
        <begin position="152"/>
        <end position="169"/>
    </location>
</feature>
<keyword evidence="6 7" id="KW-0472">Membrane</keyword>
<dbReference type="SUPFAM" id="SSF118215">
    <property type="entry name" value="Proton glutamate symport protein"/>
    <property type="match status" value="1"/>
</dbReference>
<dbReference type="OrthoDB" id="9766690at2"/>
<name>E1SRC6_FERBD</name>
<dbReference type="GO" id="GO:0005886">
    <property type="term" value="C:plasma membrane"/>
    <property type="evidence" value="ECO:0007669"/>
    <property type="project" value="UniProtKB-SubCell"/>
</dbReference>
<evidence type="ECO:0000256" key="5">
    <source>
        <dbReference type="ARBA" id="ARBA00022989"/>
    </source>
</evidence>
<dbReference type="KEGG" id="fbl:Fbal_0679"/>
<feature type="transmembrane region" description="Helical" evidence="7">
    <location>
        <begin position="48"/>
        <end position="66"/>
    </location>
</feature>
<dbReference type="eggNOG" id="COG1301">
    <property type="taxonomic scope" value="Bacteria"/>
</dbReference>
<dbReference type="HOGENOM" id="CLU_019375_7_1_6"/>
<dbReference type="Gene3D" id="1.10.3860.10">
    <property type="entry name" value="Sodium:dicarboxylate symporter"/>
    <property type="match status" value="1"/>
</dbReference>
<accession>E1SRC6</accession>
<evidence type="ECO:0000256" key="7">
    <source>
        <dbReference type="SAM" id="Phobius"/>
    </source>
</evidence>
<feature type="transmembrane region" description="Helical" evidence="7">
    <location>
        <begin position="10"/>
        <end position="28"/>
    </location>
</feature>
<keyword evidence="4 7" id="KW-0812">Transmembrane</keyword>
<comment type="subcellular location">
    <subcellularLocation>
        <location evidence="1">Cell membrane</location>
        <topology evidence="1">Multi-pass membrane protein</topology>
    </subcellularLocation>
</comment>
<evidence type="ECO:0000256" key="4">
    <source>
        <dbReference type="ARBA" id="ARBA00022692"/>
    </source>
</evidence>
<evidence type="ECO:0000256" key="6">
    <source>
        <dbReference type="ARBA" id="ARBA00023136"/>
    </source>
</evidence>
<evidence type="ECO:0000256" key="3">
    <source>
        <dbReference type="ARBA" id="ARBA00022475"/>
    </source>
</evidence>
<dbReference type="GO" id="GO:0015293">
    <property type="term" value="F:symporter activity"/>
    <property type="evidence" value="ECO:0007669"/>
    <property type="project" value="UniProtKB-KW"/>
</dbReference>
<proteinExistence type="predicted"/>
<keyword evidence="3" id="KW-1003">Cell membrane</keyword>
<evidence type="ECO:0000313" key="9">
    <source>
        <dbReference type="Proteomes" id="UP000006683"/>
    </source>
</evidence>
<feature type="transmembrane region" description="Helical" evidence="7">
    <location>
        <begin position="190"/>
        <end position="209"/>
    </location>
</feature>
<dbReference type="PANTHER" id="PTHR42865">
    <property type="entry name" value="PROTON/GLUTAMATE-ASPARTATE SYMPORTER"/>
    <property type="match status" value="1"/>
</dbReference>
<dbReference type="RefSeq" id="WP_013344197.1">
    <property type="nucleotide sequence ID" value="NC_014541.1"/>
</dbReference>
<dbReference type="PANTHER" id="PTHR42865:SF7">
    <property type="entry name" value="PROTON_GLUTAMATE-ASPARTATE SYMPORTER"/>
    <property type="match status" value="1"/>
</dbReference>
<evidence type="ECO:0000313" key="8">
    <source>
        <dbReference type="EMBL" id="ADN74891.1"/>
    </source>
</evidence>
<dbReference type="AlphaFoldDB" id="E1SRC6"/>
<protein>
    <submittedName>
        <fullName evidence="8">Sodium:dicarboxylate symporter</fullName>
    </submittedName>
</protein>
<reference evidence="8 9" key="1">
    <citation type="journal article" date="2010" name="Stand. Genomic Sci.">
        <title>Complete genome sequence of Ferrimonas balearica type strain (PAT).</title>
        <authorList>
            <person name="Nolan M."/>
            <person name="Sikorski J."/>
            <person name="Davenport K."/>
            <person name="Lucas S."/>
            <person name="Glavina Del Rio T."/>
            <person name="Tice H."/>
            <person name="Cheng J."/>
            <person name="Goodwin L."/>
            <person name="Pitluck S."/>
            <person name="Liolios K."/>
            <person name="Ivanova N."/>
            <person name="Mavromatis K."/>
            <person name="Ovchinnikova G."/>
            <person name="Pati A."/>
            <person name="Chen A."/>
            <person name="Palaniappan K."/>
            <person name="Land M."/>
            <person name="Hauser L."/>
            <person name="Chang Y."/>
            <person name="Jeffries C."/>
            <person name="Tapia R."/>
            <person name="Brettin T."/>
            <person name="Detter J."/>
            <person name="Han C."/>
            <person name="Yasawong M."/>
            <person name="Rohde M."/>
            <person name="Tindall B."/>
            <person name="Goker M."/>
            <person name="Woyke T."/>
            <person name="Bristow J."/>
            <person name="Eisen J."/>
            <person name="Markowitz V."/>
            <person name="Hugenholtz P."/>
            <person name="Kyrpides N."/>
            <person name="Klenk H."/>
            <person name="Lapidus A."/>
        </authorList>
    </citation>
    <scope>NUCLEOTIDE SEQUENCE [LARGE SCALE GENOMIC DNA]</scope>
    <source>
        <strain evidence="9">DSM 9799 / CCM 4581 / KCTC 23876 / PAT</strain>
    </source>
</reference>
<dbReference type="GeneID" id="67180920"/>
<dbReference type="GO" id="GO:0006835">
    <property type="term" value="P:dicarboxylic acid transport"/>
    <property type="evidence" value="ECO:0007669"/>
    <property type="project" value="TreeGrafter"/>
</dbReference>
<evidence type="ECO:0000256" key="1">
    <source>
        <dbReference type="ARBA" id="ARBA00004651"/>
    </source>
</evidence>